<dbReference type="SMART" id="SM00369">
    <property type="entry name" value="LRR_TYP"/>
    <property type="match status" value="4"/>
</dbReference>
<evidence type="ECO:0000256" key="3">
    <source>
        <dbReference type="SAM" id="MobiDB-lite"/>
    </source>
</evidence>
<dbReference type="InterPro" id="IPR003591">
    <property type="entry name" value="Leu-rich_rpt_typical-subtyp"/>
</dbReference>
<keyword evidence="1" id="KW-0433">Leucine-rich repeat</keyword>
<feature type="compositionally biased region" description="Polar residues" evidence="3">
    <location>
        <begin position="1384"/>
        <end position="1394"/>
    </location>
</feature>
<keyword evidence="4" id="KW-1133">Transmembrane helix</keyword>
<feature type="compositionally biased region" description="Polar residues" evidence="3">
    <location>
        <begin position="1457"/>
        <end position="1466"/>
    </location>
</feature>
<feature type="transmembrane region" description="Helical" evidence="4">
    <location>
        <begin position="9"/>
        <end position="32"/>
    </location>
</feature>
<feature type="compositionally biased region" description="Low complexity" evidence="3">
    <location>
        <begin position="1430"/>
        <end position="1442"/>
    </location>
</feature>
<feature type="compositionally biased region" description="Low complexity" evidence="3">
    <location>
        <begin position="1404"/>
        <end position="1418"/>
    </location>
</feature>
<feature type="region of interest" description="Disordered" evidence="3">
    <location>
        <begin position="1384"/>
        <end position="1520"/>
    </location>
</feature>
<accession>A0A5K4F572</accession>
<keyword evidence="5" id="KW-1185">Reference proteome</keyword>
<feature type="compositionally biased region" description="Basic and acidic residues" evidence="3">
    <location>
        <begin position="1482"/>
        <end position="1496"/>
    </location>
</feature>
<evidence type="ECO:0000313" key="5">
    <source>
        <dbReference type="Proteomes" id="UP000008854"/>
    </source>
</evidence>
<dbReference type="InterPro" id="IPR032675">
    <property type="entry name" value="LRR_dom_sf"/>
</dbReference>
<reference evidence="6" key="2">
    <citation type="submission" date="2019-11" db="UniProtKB">
        <authorList>
            <consortium name="WormBaseParasite"/>
        </authorList>
    </citation>
    <scope>IDENTIFICATION</scope>
    <source>
        <strain evidence="6">Puerto Rican</strain>
    </source>
</reference>
<feature type="region of interest" description="Disordered" evidence="3">
    <location>
        <begin position="1265"/>
        <end position="1288"/>
    </location>
</feature>
<evidence type="ECO:0000256" key="1">
    <source>
        <dbReference type="ARBA" id="ARBA00022614"/>
    </source>
</evidence>
<dbReference type="PANTHER" id="PTHR24366">
    <property type="entry name" value="IG(IMMUNOGLOBULIN) AND LRR(LEUCINE RICH REPEAT) DOMAINS"/>
    <property type="match status" value="1"/>
</dbReference>
<feature type="transmembrane region" description="Helical" evidence="4">
    <location>
        <begin position="829"/>
        <end position="856"/>
    </location>
</feature>
<evidence type="ECO:0000256" key="4">
    <source>
        <dbReference type="SAM" id="Phobius"/>
    </source>
</evidence>
<dbReference type="AlphaFoldDB" id="A0A5K4F572"/>
<organism evidence="5 6">
    <name type="scientific">Schistosoma mansoni</name>
    <name type="common">Blood fluke</name>
    <dbReference type="NCBI Taxonomy" id="6183"/>
    <lineage>
        <taxon>Eukaryota</taxon>
        <taxon>Metazoa</taxon>
        <taxon>Spiralia</taxon>
        <taxon>Lophotrochozoa</taxon>
        <taxon>Platyhelminthes</taxon>
        <taxon>Trematoda</taxon>
        <taxon>Digenea</taxon>
        <taxon>Strigeidida</taxon>
        <taxon>Schistosomatoidea</taxon>
        <taxon>Schistosomatidae</taxon>
        <taxon>Schistosoma</taxon>
    </lineage>
</organism>
<feature type="region of interest" description="Disordered" evidence="3">
    <location>
        <begin position="1541"/>
        <end position="1564"/>
    </location>
</feature>
<name>A0A5K4F572_SCHMA</name>
<keyword evidence="4" id="KW-0472">Membrane</keyword>
<dbReference type="PANTHER" id="PTHR24366:SF96">
    <property type="entry name" value="LEUCINE RICH REPEAT CONTAINING 53"/>
    <property type="match status" value="1"/>
</dbReference>
<keyword evidence="4" id="KW-0812">Transmembrane</keyword>
<dbReference type="Proteomes" id="UP000008854">
    <property type="component" value="Unassembled WGS sequence"/>
</dbReference>
<dbReference type="InParanoid" id="A0A5K4F572"/>
<feature type="compositionally biased region" description="Low complexity" evidence="3">
    <location>
        <begin position="1543"/>
        <end position="1564"/>
    </location>
</feature>
<dbReference type="Pfam" id="PF13855">
    <property type="entry name" value="LRR_8"/>
    <property type="match status" value="1"/>
</dbReference>
<dbReference type="InterPro" id="IPR001611">
    <property type="entry name" value="Leu-rich_rpt"/>
</dbReference>
<sequence>MFIYQRKQLIYLVTLCSYIYGMLLFVTTTYAIKLYKNNSLQSNHHLVDYLHESEHFQPCIEQSDPIYPTAKMIICREDITSQFGNRLPMIIQSDNNYLISIIHIENNPNIEICTSGTFENIMKNNNPNDMTTNHGIIERKLILKGLSLHIFQHGCLKGLSNLDVLYIENYFNGELKKLSGNLFQELKNLHNLKSLHLENIDMSIGIPQYAFYGWIKHLKILTMINNNLNRIHNEAFPSDNLENKLLKLRIEQQSGDGWKLLENSHIWAKYLYTLKLFSLDGTNLQMTIGKTSSSSISDTANVKSMETSLNLHLGDYVNKNLEQLNIQNCGLTNLIDNNDNKDLSSLNLFHLGNQLKQLYIGFNQFPNFNFINAIKKFHNLQLLSINSNQISLEKLPESFSIQWPYLKELQITSIGINYIPMNSISNHLQILHLSENPLELFNDHWIQLNDHSNINQVQLNELHLNSIRLISVQLENGEANWEKIFQPIKNSIEHLSLINCQLEANMFIKSIYHPKNQHSNYTIQENVNEQIYLNLGLTHLKQLKSLILSGNYLEYIPPGLFKNLNKLNSLVLTQNQLLTIQEYKIENDIEEEYISKDEMNHLSRLDLSYNLLITMERCAYALGFKKPFESIIPLEPTWFIEKEYYHDKQELSTDNVNDDIDELNQIYWLGGLNIIGNPFVCDCRLAWFRYFINQMSKQFIKSEQLQKQEEFITTTNIPFGFQKYLNEAINFTCYGTNQWTGRNFLTLTPNDLYMEEHTDCKIRPDIYGKDMKSLETLKPCWKLNKTQSPNLGEILQTRQEMIFRTGVKNTLYGSPSIILENATTISNEAYTLIILAGIAALCFIIISIIIIIWLCIRLKRNKHHKHIISSSVKHRKLFNRRLNKVSESFKKFECYSLSPSCNLFTSCSNCTNNRRQQCSFCGCTMQHLPCISSTNQTSHQLMRPKSHRREDSNETQNSIFANHANNVQNLNNERIPSSIYSEMTDVETQSLNRFININNTDKKSVFKSKTQRNRDRKRSHIIGSNRASECSDDEKKSILQVRKNSQPDLSVNSHLRGRKSQRSTYIDGKPLQASASVQTLLQIDNNQSVRALRQPFDALLPPLPAPRKSKSIGDLHQNTRIESPTHLSTGMMSFNLRRSAKQLAMKKMEEQPIQQPTEAPVYLLRHYDTKKKRSPVSVDSIRRSALPWRDKSLDNSDFASIKAGKSILTSSRASLKGVFRRTRLIVSARARLENNEKSNINLRNNWLSASRRKIEQTCKWLKRDRMSKRDSHPLSTPTQPKPRQVHSESDVKFLGPELPKPFFLLPKEPEYATPFVEPQQIKHTDYLPMYHDKSMILSSDETTTELLSNQMKSITKKSPIDEYVTDLIHIEPINYPNMILMNPFNSTPQQQPTPIASVKPPPTNTLNTINNNSTSTLPHPISSNQPTGINNNNDNNNNNNNNRPIRPPRHQKLKITGDNTYSIQTFSDNKNDNKSKNNNPTRRSELNKNKKSDKYWPLDYELPLPPPPPPPPPFILNNKPKLIKSNGNKILLSNIESNEDNTEVNNNANSSSLHSSSPPFSTLTLQPSLKSKTINLKPLRSARFPQSAATMMKEDNHSKLNFTTEQNSNNNNNNTVNNTNYKLIEKALKKPTPNK</sequence>
<feature type="compositionally biased region" description="Basic residues" evidence="3">
    <location>
        <begin position="1005"/>
        <end position="1020"/>
    </location>
</feature>
<dbReference type="Gene3D" id="3.80.10.10">
    <property type="entry name" value="Ribonuclease Inhibitor"/>
    <property type="match status" value="2"/>
</dbReference>
<evidence type="ECO:0000256" key="2">
    <source>
        <dbReference type="ARBA" id="ARBA00022737"/>
    </source>
</evidence>
<feature type="compositionally biased region" description="Pro residues" evidence="3">
    <location>
        <begin position="1503"/>
        <end position="1514"/>
    </location>
</feature>
<dbReference type="STRING" id="6183.A0A5K4F572"/>
<proteinExistence type="predicted"/>
<protein>
    <submittedName>
        <fullName evidence="6">TIR domain-containing protein</fullName>
    </submittedName>
</protein>
<dbReference type="SUPFAM" id="SSF52058">
    <property type="entry name" value="L domain-like"/>
    <property type="match status" value="1"/>
</dbReference>
<feature type="region of interest" description="Disordered" evidence="3">
    <location>
        <begin position="1005"/>
        <end position="1066"/>
    </location>
</feature>
<feature type="compositionally biased region" description="Polar residues" evidence="3">
    <location>
        <begin position="1042"/>
        <end position="1053"/>
    </location>
</feature>
<reference evidence="5" key="1">
    <citation type="journal article" date="2012" name="PLoS Negl. Trop. Dis.">
        <title>A systematically improved high quality genome and transcriptome of the human blood fluke Schistosoma mansoni.</title>
        <authorList>
            <person name="Protasio A.V."/>
            <person name="Tsai I.J."/>
            <person name="Babbage A."/>
            <person name="Nichol S."/>
            <person name="Hunt M."/>
            <person name="Aslett M.A."/>
            <person name="De Silva N."/>
            <person name="Velarde G.S."/>
            <person name="Anderson T.J."/>
            <person name="Clark R.C."/>
            <person name="Davidson C."/>
            <person name="Dillon G.P."/>
            <person name="Holroyd N.E."/>
            <person name="LoVerde P.T."/>
            <person name="Lloyd C."/>
            <person name="McQuillan J."/>
            <person name="Oliveira G."/>
            <person name="Otto T.D."/>
            <person name="Parker-Manuel S.J."/>
            <person name="Quail M.A."/>
            <person name="Wilson R.A."/>
            <person name="Zerlotini A."/>
            <person name="Dunne D.W."/>
            <person name="Berriman M."/>
        </authorList>
    </citation>
    <scope>NUCLEOTIDE SEQUENCE [LARGE SCALE GENOMIC DNA]</scope>
    <source>
        <strain evidence="5">Puerto Rican</strain>
    </source>
</reference>
<evidence type="ECO:0000313" key="6">
    <source>
        <dbReference type="WBParaSite" id="Smp_302410.1"/>
    </source>
</evidence>
<keyword evidence="2" id="KW-0677">Repeat</keyword>
<dbReference type="WBParaSite" id="Smp_302410.1">
    <property type="protein sequence ID" value="Smp_302410.1"/>
    <property type="gene ID" value="Smp_302410"/>
</dbReference>